<reference evidence="1 2" key="1">
    <citation type="submission" date="2020-02" db="EMBL/GenBank/DDBJ databases">
        <title>Full genome sequence of Nocardioides sp. R-3366.</title>
        <authorList>
            <person name="Im W.-T."/>
        </authorList>
    </citation>
    <scope>NUCLEOTIDE SEQUENCE [LARGE SCALE GENOMIC DNA]</scope>
    <source>
        <strain evidence="1 2">R-3366</strain>
    </source>
</reference>
<dbReference type="EMBL" id="CP049257">
    <property type="protein sequence ID" value="QIG44658.1"/>
    <property type="molecule type" value="Genomic_DNA"/>
</dbReference>
<gene>
    <name evidence="1" type="ORF">G5V58_19415</name>
</gene>
<dbReference type="AlphaFoldDB" id="A0A6G6WH53"/>
<organism evidence="1 2">
    <name type="scientific">Nocardioides anomalus</name>
    <dbReference type="NCBI Taxonomy" id="2712223"/>
    <lineage>
        <taxon>Bacteria</taxon>
        <taxon>Bacillati</taxon>
        <taxon>Actinomycetota</taxon>
        <taxon>Actinomycetes</taxon>
        <taxon>Propionibacteriales</taxon>
        <taxon>Nocardioidaceae</taxon>
        <taxon>Nocardioides</taxon>
    </lineage>
</organism>
<dbReference type="Gene3D" id="3.40.830.10">
    <property type="entry name" value="LigB-like"/>
    <property type="match status" value="1"/>
</dbReference>
<proteinExistence type="predicted"/>
<protein>
    <submittedName>
        <fullName evidence="1">Uncharacterized protein</fullName>
    </submittedName>
</protein>
<evidence type="ECO:0000313" key="2">
    <source>
        <dbReference type="Proteomes" id="UP000502996"/>
    </source>
</evidence>
<sequence length="159" mass="17201">MTRVVVAPPVLAFLPQYAGREDPVPEVRAAALAAVAWLGADVTVVADEQGRRVAEHLLASTARTGDEPSYLLMANGSARRTDESPGPYDERAVPFDDAVRAWLLEGSARPDLGLGEELWATTAPLERLDGLGRRGAAQVDYDEAPLGVQYWVVRWTCDS</sequence>
<accession>A0A6G6WH53</accession>
<dbReference type="Proteomes" id="UP000502996">
    <property type="component" value="Chromosome"/>
</dbReference>
<name>A0A6G6WH53_9ACTN</name>
<dbReference type="KEGG" id="nano:G5V58_19415"/>
<evidence type="ECO:0000313" key="1">
    <source>
        <dbReference type="EMBL" id="QIG44658.1"/>
    </source>
</evidence>
<keyword evidence="2" id="KW-1185">Reference proteome</keyword>
<dbReference type="RefSeq" id="WP_165236423.1">
    <property type="nucleotide sequence ID" value="NZ_CP049257.1"/>
</dbReference>